<keyword evidence="5" id="KW-1185">Reference proteome</keyword>
<dbReference type="GO" id="GO:0008270">
    <property type="term" value="F:zinc ion binding"/>
    <property type="evidence" value="ECO:0007669"/>
    <property type="project" value="UniProtKB-KW"/>
</dbReference>
<evidence type="ECO:0000313" key="5">
    <source>
        <dbReference type="Proteomes" id="UP001430953"/>
    </source>
</evidence>
<dbReference type="Gene3D" id="3.30.160.60">
    <property type="entry name" value="Classic Zinc Finger"/>
    <property type="match status" value="2"/>
</dbReference>
<dbReference type="PANTHER" id="PTHR21020:SF0">
    <property type="entry name" value="ZINC FINGER PROTEIN 800"/>
    <property type="match status" value="1"/>
</dbReference>
<gene>
    <name evidence="4" type="ORF">PUN28_003885</name>
</gene>
<organism evidence="4 5">
    <name type="scientific">Cardiocondyla obscurior</name>
    <dbReference type="NCBI Taxonomy" id="286306"/>
    <lineage>
        <taxon>Eukaryota</taxon>
        <taxon>Metazoa</taxon>
        <taxon>Ecdysozoa</taxon>
        <taxon>Arthropoda</taxon>
        <taxon>Hexapoda</taxon>
        <taxon>Insecta</taxon>
        <taxon>Pterygota</taxon>
        <taxon>Neoptera</taxon>
        <taxon>Endopterygota</taxon>
        <taxon>Hymenoptera</taxon>
        <taxon>Apocrita</taxon>
        <taxon>Aculeata</taxon>
        <taxon>Formicoidea</taxon>
        <taxon>Formicidae</taxon>
        <taxon>Myrmicinae</taxon>
        <taxon>Cardiocondyla</taxon>
    </lineage>
</organism>
<evidence type="ECO:0000313" key="4">
    <source>
        <dbReference type="EMBL" id="KAL0128797.1"/>
    </source>
</evidence>
<dbReference type="PANTHER" id="PTHR21020">
    <property type="entry name" value="ZINC FINGER PROTEIN 800"/>
    <property type="match status" value="1"/>
</dbReference>
<accession>A0AAW2GP92</accession>
<dbReference type="PROSITE" id="PS50157">
    <property type="entry name" value="ZINC_FINGER_C2H2_2"/>
    <property type="match status" value="3"/>
</dbReference>
<feature type="region of interest" description="Disordered" evidence="2">
    <location>
        <begin position="897"/>
        <end position="918"/>
    </location>
</feature>
<evidence type="ECO:0000256" key="1">
    <source>
        <dbReference type="PROSITE-ProRule" id="PRU00042"/>
    </source>
</evidence>
<dbReference type="InterPro" id="IPR039149">
    <property type="entry name" value="ZNF800"/>
</dbReference>
<dbReference type="AlphaFoldDB" id="A0AAW2GP92"/>
<name>A0AAW2GP92_9HYME</name>
<keyword evidence="1" id="KW-0862">Zinc</keyword>
<dbReference type="EMBL" id="JADYXP020000003">
    <property type="protein sequence ID" value="KAL0128797.1"/>
    <property type="molecule type" value="Genomic_DNA"/>
</dbReference>
<feature type="region of interest" description="Disordered" evidence="2">
    <location>
        <begin position="820"/>
        <end position="839"/>
    </location>
</feature>
<feature type="domain" description="C2H2-type" evidence="3">
    <location>
        <begin position="73"/>
        <end position="100"/>
    </location>
</feature>
<dbReference type="SMART" id="SM00355">
    <property type="entry name" value="ZnF_C2H2"/>
    <property type="match status" value="5"/>
</dbReference>
<keyword evidence="1" id="KW-0479">Metal-binding</keyword>
<comment type="caution">
    <text evidence="4">The sequence shown here is derived from an EMBL/GenBank/DDBJ whole genome shotgun (WGS) entry which is preliminary data.</text>
</comment>
<evidence type="ECO:0000256" key="2">
    <source>
        <dbReference type="SAM" id="MobiDB-lite"/>
    </source>
</evidence>
<dbReference type="InterPro" id="IPR013087">
    <property type="entry name" value="Znf_C2H2_type"/>
</dbReference>
<feature type="region of interest" description="Disordered" evidence="2">
    <location>
        <begin position="524"/>
        <end position="545"/>
    </location>
</feature>
<reference evidence="4 5" key="1">
    <citation type="submission" date="2023-03" db="EMBL/GenBank/DDBJ databases">
        <title>High recombination rates correlate with genetic variation in Cardiocondyla obscurior ants.</title>
        <authorList>
            <person name="Errbii M."/>
        </authorList>
    </citation>
    <scope>NUCLEOTIDE SEQUENCE [LARGE SCALE GENOMIC DNA]</scope>
    <source>
        <strain evidence="4">Alpha-2009</strain>
        <tissue evidence="4">Whole body</tissue>
    </source>
</reference>
<sequence length="978" mass="111733">MKPTLQTKGKSKRNERFGKILIGNTNSTNRPDLSSLRKPIDTSISNLYQVCELLDDGTDEVKSILSHECNVIYECRVCHSLFRSIGNLVSHKREYCTEKFDVTLHRCVLNNYNTYATRESVHMHKAEKTSNDEIKNDRILRSQVCKRTNKKDLTTIIDVINKRREEYMENITRLCNTEKCVTQTTNGGIKNDTIFENQVRKKTNRKNSLAITRILNKTQEENIEKKLENEISNVPNNQRMCLQAVDTNCSAVCQTVESSDAVVDAIDLVKDQIIELQDVMNPSPLAVKEKTPTIQLKDEFKNKLENQLEDQLKNKLENQPEKSESPIQANMNNEENELLIHQLPIDNCQLTCSKCNVKFSSNKTLTVHMKTVHTSNRLCYPCPCCASIFANTWSVNRHLYKAHKKNNKQVRKLKLKIQQKAFHRRTNEICTPRTSTLKNIIKNSNKTQKSINRIESRKKLCGRRRQKLNRKASLSYLQYQMPIASCDETTIRIKRCNTLSFSTPNDIQCKTKNTDLVANTITESSTDKDVSSKNAKQASMSSKSNHKKLIIQDVFSLNEKQWNEQNHEHNISKSNSVDNNNESNIISSESINDSKLLSHDKNEDNSVSHKKVKSFDDGCIDTTKVNFVTSTIRNKEDKTSSRLNEKELIEIIDLEDPEKVKAKMNNYESESSYSTPPSEKNPTLLMETIATIADFAKVRCLLCKRRFTSLPNLRRHLAMHVGWNRYRCKLCDFKCYLKCGCVAHCKTVHNIHNSEDVAETIFEIPESEYTCEKNVADVTDPKTKSNSPDIIEDATASLATPVDLNDSNDLNTYAVLQSKPASTANEQTTEPHENSKDLSVNNKNYKKMNIQDLSEFLKLYGEAGSFHVKEMLMEVILGSTDTSEVETHSDNCEIETRGASEHVDTSNNANNAATSDESKETFCPVLNNVKHQRPSRNRIKLLSKDFIYDLKEINSLRETSFINDSESLHVQKKAKHLK</sequence>
<dbReference type="Proteomes" id="UP001430953">
    <property type="component" value="Unassembled WGS sequence"/>
</dbReference>
<evidence type="ECO:0000259" key="3">
    <source>
        <dbReference type="PROSITE" id="PS50157"/>
    </source>
</evidence>
<dbReference type="Pfam" id="PF13912">
    <property type="entry name" value="zf-C2H2_6"/>
    <property type="match status" value="1"/>
</dbReference>
<proteinExistence type="predicted"/>
<feature type="domain" description="C2H2-type" evidence="3">
    <location>
        <begin position="698"/>
        <end position="725"/>
    </location>
</feature>
<dbReference type="SUPFAM" id="SSF57667">
    <property type="entry name" value="beta-beta-alpha zinc fingers"/>
    <property type="match status" value="1"/>
</dbReference>
<dbReference type="PROSITE" id="PS00028">
    <property type="entry name" value="ZINC_FINGER_C2H2_1"/>
    <property type="match status" value="3"/>
</dbReference>
<feature type="compositionally biased region" description="Polar residues" evidence="2">
    <location>
        <begin position="532"/>
        <end position="543"/>
    </location>
</feature>
<protein>
    <recommendedName>
        <fullName evidence="3">C2H2-type domain-containing protein</fullName>
    </recommendedName>
</protein>
<dbReference type="InterPro" id="IPR036236">
    <property type="entry name" value="Znf_C2H2_sf"/>
</dbReference>
<feature type="domain" description="C2H2-type" evidence="3">
    <location>
        <begin position="350"/>
        <end position="378"/>
    </location>
</feature>
<keyword evidence="1" id="KW-0863">Zinc-finger</keyword>